<evidence type="ECO:0000256" key="3">
    <source>
        <dbReference type="ARBA" id="ARBA00022989"/>
    </source>
</evidence>
<feature type="transmembrane region" description="Helical" evidence="5">
    <location>
        <begin position="84"/>
        <end position="108"/>
    </location>
</feature>
<dbReference type="AlphaFoldDB" id="A0AAE9SGJ6"/>
<dbReference type="PANTHER" id="PTHR33514">
    <property type="entry name" value="PROTEIN ABCI12, CHLOROPLASTIC"/>
    <property type="match status" value="1"/>
</dbReference>
<dbReference type="Pfam" id="PF02361">
    <property type="entry name" value="CbiQ"/>
    <property type="match status" value="1"/>
</dbReference>
<evidence type="ECO:0000313" key="6">
    <source>
        <dbReference type="EMBL" id="UTY32748.1"/>
    </source>
</evidence>
<dbReference type="PANTHER" id="PTHR33514:SF13">
    <property type="entry name" value="PROTEIN ABCI12, CHLOROPLASTIC"/>
    <property type="match status" value="1"/>
</dbReference>
<keyword evidence="2 5" id="KW-0812">Transmembrane</keyword>
<dbReference type="EMBL" id="CP038804">
    <property type="protein sequence ID" value="UTY32748.1"/>
    <property type="molecule type" value="Genomic_DNA"/>
</dbReference>
<dbReference type="Proteomes" id="UP001058682">
    <property type="component" value="Chromosome"/>
</dbReference>
<evidence type="ECO:0000256" key="5">
    <source>
        <dbReference type="SAM" id="Phobius"/>
    </source>
</evidence>
<dbReference type="InterPro" id="IPR003339">
    <property type="entry name" value="ABC/ECF_trnsptr_transmembrane"/>
</dbReference>
<keyword evidence="3 5" id="KW-1133">Transmembrane helix</keyword>
<sequence length="243" mass="26844">MAFGLYGSEAGLLKLDPRTKLLLFFAGIVVSTFSYNAISFWMYCAAMCALLALCGKKWFALKCGVLIAFMEYLRYRIITSGTGAPALTGILVALVMICRYGIPLLLSLSFLIKTTRISQLIAALSALHLPLFVIIPLSVMLRFIPTVQEEWDGVRKAMAFRGISLEPGAVIRAPFRTIEYILIPLLFSCIAVMDELASASLARGLDAERKRTSYERVKMCFPDYIVMLLFVGIVIYAVIGGRG</sequence>
<gene>
    <name evidence="6" type="ORF">E4N74_01020</name>
</gene>
<name>A0AAE9SGJ6_9SPIR</name>
<comment type="subcellular location">
    <subcellularLocation>
        <location evidence="1">Membrane</location>
        <topology evidence="1">Multi-pass membrane protein</topology>
    </subcellularLocation>
</comment>
<dbReference type="RefSeq" id="WP_255818408.1">
    <property type="nucleotide sequence ID" value="NZ_CP038804.1"/>
</dbReference>
<evidence type="ECO:0000313" key="7">
    <source>
        <dbReference type="Proteomes" id="UP001058682"/>
    </source>
</evidence>
<protein>
    <submittedName>
        <fullName evidence="6">Energy-coupling factor transporter transmembrane protein EcfT</fullName>
    </submittedName>
</protein>
<feature type="transmembrane region" description="Helical" evidence="5">
    <location>
        <begin position="221"/>
        <end position="239"/>
    </location>
</feature>
<feature type="transmembrane region" description="Helical" evidence="5">
    <location>
        <begin position="120"/>
        <end position="144"/>
    </location>
</feature>
<dbReference type="GO" id="GO:0005886">
    <property type="term" value="C:plasma membrane"/>
    <property type="evidence" value="ECO:0007669"/>
    <property type="project" value="UniProtKB-ARBA"/>
</dbReference>
<organism evidence="6 7">
    <name type="scientific">Treponema putidum</name>
    <dbReference type="NCBI Taxonomy" id="221027"/>
    <lineage>
        <taxon>Bacteria</taxon>
        <taxon>Pseudomonadati</taxon>
        <taxon>Spirochaetota</taxon>
        <taxon>Spirochaetia</taxon>
        <taxon>Spirochaetales</taxon>
        <taxon>Treponemataceae</taxon>
        <taxon>Treponema</taxon>
    </lineage>
</organism>
<reference evidence="6" key="1">
    <citation type="submission" date="2019-04" db="EMBL/GenBank/DDBJ databases">
        <title>Whole genome sequencing of oral phylogroup 2 treponemes.</title>
        <authorList>
            <person name="Chan Y."/>
            <person name="Zeng H.H."/>
            <person name="Yu X.L."/>
            <person name="Leung W.K."/>
            <person name="Watt R.M."/>
        </authorList>
    </citation>
    <scope>NUCLEOTIDE SEQUENCE</scope>
    <source>
        <strain evidence="6">OMZ 835</strain>
    </source>
</reference>
<evidence type="ECO:0000256" key="1">
    <source>
        <dbReference type="ARBA" id="ARBA00004141"/>
    </source>
</evidence>
<evidence type="ECO:0000256" key="2">
    <source>
        <dbReference type="ARBA" id="ARBA00022692"/>
    </source>
</evidence>
<feature type="transmembrane region" description="Helical" evidence="5">
    <location>
        <begin position="22"/>
        <end position="52"/>
    </location>
</feature>
<accession>A0AAE9SGJ6</accession>
<feature type="transmembrane region" description="Helical" evidence="5">
    <location>
        <begin position="59"/>
        <end position="78"/>
    </location>
</feature>
<proteinExistence type="predicted"/>
<dbReference type="CDD" id="cd16914">
    <property type="entry name" value="EcfT"/>
    <property type="match status" value="1"/>
</dbReference>
<keyword evidence="4 5" id="KW-0472">Membrane</keyword>
<evidence type="ECO:0000256" key="4">
    <source>
        <dbReference type="ARBA" id="ARBA00023136"/>
    </source>
</evidence>